<evidence type="ECO:0000256" key="1">
    <source>
        <dbReference type="ARBA" id="ARBA00022801"/>
    </source>
</evidence>
<dbReference type="InterPro" id="IPR049730">
    <property type="entry name" value="SNF2/RAD54-like_C"/>
</dbReference>
<evidence type="ECO:0000256" key="2">
    <source>
        <dbReference type="SAM" id="MobiDB-lite"/>
    </source>
</evidence>
<evidence type="ECO:0000259" key="4">
    <source>
        <dbReference type="PROSITE" id="PS51194"/>
    </source>
</evidence>
<dbReference type="InterPro" id="IPR014001">
    <property type="entry name" value="Helicase_ATP-bd"/>
</dbReference>
<dbReference type="Gene3D" id="3.40.50.10810">
    <property type="entry name" value="Tandem AAA-ATPase domain"/>
    <property type="match status" value="1"/>
</dbReference>
<dbReference type="EC" id="3.6.4.-" evidence="5"/>
<dbReference type="Proteomes" id="UP001595955">
    <property type="component" value="Unassembled WGS sequence"/>
</dbReference>
<dbReference type="PROSITE" id="PS51192">
    <property type="entry name" value="HELICASE_ATP_BIND_1"/>
    <property type="match status" value="1"/>
</dbReference>
<keyword evidence="5" id="KW-0347">Helicase</keyword>
<dbReference type="PANTHER" id="PTHR10799">
    <property type="entry name" value="SNF2/RAD54 HELICASE FAMILY"/>
    <property type="match status" value="1"/>
</dbReference>
<evidence type="ECO:0000313" key="6">
    <source>
        <dbReference type="Proteomes" id="UP001595955"/>
    </source>
</evidence>
<dbReference type="PROSITE" id="PS51194">
    <property type="entry name" value="HELICASE_CTER"/>
    <property type="match status" value="1"/>
</dbReference>
<keyword evidence="5" id="KW-0067">ATP-binding</keyword>
<keyword evidence="6" id="KW-1185">Reference proteome</keyword>
<dbReference type="Gene3D" id="3.40.50.300">
    <property type="entry name" value="P-loop containing nucleotide triphosphate hydrolases"/>
    <property type="match status" value="1"/>
</dbReference>
<protein>
    <submittedName>
        <fullName evidence="5">DEAD/DEAH box helicase</fullName>
        <ecNumber evidence="5">3.6.4.-</ecNumber>
    </submittedName>
</protein>
<dbReference type="GO" id="GO:0016787">
    <property type="term" value="F:hydrolase activity"/>
    <property type="evidence" value="ECO:0007669"/>
    <property type="project" value="UniProtKB-KW"/>
</dbReference>
<accession>A0ABV9DBW4</accession>
<keyword evidence="1 5" id="KW-0378">Hydrolase</keyword>
<proteinExistence type="predicted"/>
<dbReference type="InterPro" id="IPR001650">
    <property type="entry name" value="Helicase_C-like"/>
</dbReference>
<dbReference type="RefSeq" id="WP_122823753.1">
    <property type="nucleotide sequence ID" value="NZ_CP033325.1"/>
</dbReference>
<dbReference type="Pfam" id="PF00176">
    <property type="entry name" value="SNF2-rel_dom"/>
    <property type="match status" value="1"/>
</dbReference>
<dbReference type="SMART" id="SM00490">
    <property type="entry name" value="HELICc"/>
    <property type="match status" value="1"/>
</dbReference>
<dbReference type="SMART" id="SM00487">
    <property type="entry name" value="DEXDc"/>
    <property type="match status" value="1"/>
</dbReference>
<comment type="caution">
    <text evidence="5">The sequence shown here is derived from an EMBL/GenBank/DDBJ whole genome shotgun (WGS) entry which is preliminary data.</text>
</comment>
<feature type="compositionally biased region" description="Basic and acidic residues" evidence="2">
    <location>
        <begin position="91"/>
        <end position="100"/>
    </location>
</feature>
<keyword evidence="5" id="KW-0547">Nucleotide-binding</keyword>
<dbReference type="SUPFAM" id="SSF52540">
    <property type="entry name" value="P-loop containing nucleoside triphosphate hydrolases"/>
    <property type="match status" value="2"/>
</dbReference>
<feature type="region of interest" description="Disordered" evidence="2">
    <location>
        <begin position="82"/>
        <end position="111"/>
    </location>
</feature>
<gene>
    <name evidence="5" type="ORF">ACFO3F_08515</name>
</gene>
<dbReference type="InterPro" id="IPR038718">
    <property type="entry name" value="SNF2-like_sf"/>
</dbReference>
<evidence type="ECO:0000259" key="3">
    <source>
        <dbReference type="PROSITE" id="PS51192"/>
    </source>
</evidence>
<dbReference type="GO" id="GO:0004386">
    <property type="term" value="F:helicase activity"/>
    <property type="evidence" value="ECO:0007669"/>
    <property type="project" value="UniProtKB-KW"/>
</dbReference>
<dbReference type="InterPro" id="IPR027417">
    <property type="entry name" value="P-loop_NTPase"/>
</dbReference>
<dbReference type="Pfam" id="PF12419">
    <property type="entry name" value="DUF3670"/>
    <property type="match status" value="1"/>
</dbReference>
<feature type="domain" description="Helicase C-terminal" evidence="4">
    <location>
        <begin position="624"/>
        <end position="778"/>
    </location>
</feature>
<organism evidence="5 6">
    <name type="scientific">Georgenia faecalis</name>
    <dbReference type="NCBI Taxonomy" id="2483799"/>
    <lineage>
        <taxon>Bacteria</taxon>
        <taxon>Bacillati</taxon>
        <taxon>Actinomycetota</taxon>
        <taxon>Actinomycetes</taxon>
        <taxon>Micrococcales</taxon>
        <taxon>Bogoriellaceae</taxon>
        <taxon>Georgenia</taxon>
    </lineage>
</organism>
<dbReference type="InterPro" id="IPR022138">
    <property type="entry name" value="DUF3670"/>
</dbReference>
<dbReference type="InterPro" id="IPR000330">
    <property type="entry name" value="SNF2_N"/>
</dbReference>
<reference evidence="6" key="1">
    <citation type="journal article" date="2019" name="Int. J. Syst. Evol. Microbiol.">
        <title>The Global Catalogue of Microorganisms (GCM) 10K type strain sequencing project: providing services to taxonomists for standard genome sequencing and annotation.</title>
        <authorList>
            <consortium name="The Broad Institute Genomics Platform"/>
            <consortium name="The Broad Institute Genome Sequencing Center for Infectious Disease"/>
            <person name="Wu L."/>
            <person name="Ma J."/>
        </authorList>
    </citation>
    <scope>NUCLEOTIDE SEQUENCE [LARGE SCALE GENOMIC DNA]</scope>
    <source>
        <strain evidence="6">JCM 3369</strain>
    </source>
</reference>
<evidence type="ECO:0000313" key="5">
    <source>
        <dbReference type="EMBL" id="MFC4555289.1"/>
    </source>
</evidence>
<feature type="domain" description="Helicase ATP-binding" evidence="3">
    <location>
        <begin position="343"/>
        <end position="498"/>
    </location>
</feature>
<dbReference type="Pfam" id="PF00271">
    <property type="entry name" value="Helicase_C"/>
    <property type="match status" value="1"/>
</dbReference>
<name>A0ABV9DBW4_9MICO</name>
<dbReference type="CDD" id="cd18793">
    <property type="entry name" value="SF2_C_SNF"/>
    <property type="match status" value="1"/>
</dbReference>
<dbReference type="EMBL" id="JBHSGF010000005">
    <property type="protein sequence ID" value="MFC4555289.1"/>
    <property type="molecule type" value="Genomic_DNA"/>
</dbReference>
<sequence length="793" mass="84069">MSELDALLRDRSTTFAPAPDEGWVVLTADAADRQLPVAHLVEALLRVGSDGGSPSVRAAARSARVAVEAVADRRVRVDRRTGRWQTAARRAAGDAEAHDSEPDDGAEGGPAVDRFVDAFVRGAPRALGAEGPRATVAVGVEAGMARAWVEGRSERRVLDVLRAAAEHWAVLGRLAEGERVVALSDEDLRALAAGPTAPALERAGVALRWEPGLVAPARVGHLDDDGTLTWRLRLPDGALSDAEVDALASSHRPLVRLRGSWVLRDAAADVTERPGPRHLAAGERARVAVTGAVVAGGAEVSVADSPALAALRDRLRRRPDAAPPAGLRAPLRAYQLDGLGWLLRNAELGLGSLLADDMGLGKTVSALALHLALRERGERAPTLVVGPASMLTSWEREVARFAPSEAVTRFHGAGRAVDGSADVVLTTYALLRTDRDLLAAHRWGLVVADEAQMAKNSASATARALRGLDARHRLALSGTPVQNSLDDLWSLLDWVAPGLLGPRTRFRQRFAAPVAAGDEAAREQLAALVSTVMLRRTKADPAVAPELPAKTTTETVVSLTPEQVGLYQALTDEALERIADADGVDRKGRILALLTALKQVCNHPAQYLREPAPLLPGRSGKFDALTELLDILGPGAPVLLFSQYVTMGALLTRYLTTTGTGAAHLHGGLGLAERQGLVDRFQAGHLPALILSLHAAGTGLTLTRAEHVIHYDQWWNPAVEDQATDRAHRIGQSHPVQVHRLTSEGTVEERVGALLASKRALARSALDADVGGQLSELDDAALADLVRIGGRRG</sequence>